<keyword evidence="2" id="KW-0472">Membrane</keyword>
<dbReference type="OrthoDB" id="3535128at2"/>
<sequence length="223" mass="23521">MSEHDTGSWDAFTPRDGDTGTSEAFTPRDGDTGTWDAFTPVNRAEPAPAALAPAPAETRRPLRRAVRGLALAVAAVAVTGAAVGVQWQDRQRWIADRYPAEVVKDVAHGASATLHGMSWQVVTVVPRQVEGGGESGTAPLRATVQVTPVSAQAIGGYLTPDFAMRDRAGHSWQALPVDTPIPSDLKPGRATRFDVETAVPGSLSGTAELVLSYAPGETLRFAR</sequence>
<dbReference type="AlphaFoldDB" id="A0A367FQ60"/>
<keyword evidence="4" id="KW-1185">Reference proteome</keyword>
<name>A0A367FQ60_9ACTN</name>
<feature type="region of interest" description="Disordered" evidence="1">
    <location>
        <begin position="1"/>
        <end position="37"/>
    </location>
</feature>
<protein>
    <recommendedName>
        <fullName evidence="5">DUF4352 domain-containing protein</fullName>
    </recommendedName>
</protein>
<gene>
    <name evidence="3" type="ORF">DQ384_09405</name>
</gene>
<evidence type="ECO:0000256" key="2">
    <source>
        <dbReference type="SAM" id="Phobius"/>
    </source>
</evidence>
<proteinExistence type="predicted"/>
<dbReference type="RefSeq" id="WP_114028315.1">
    <property type="nucleotide sequence ID" value="NZ_QOIL01000004.1"/>
</dbReference>
<comment type="caution">
    <text evidence="3">The sequence shown here is derived from an EMBL/GenBank/DDBJ whole genome shotgun (WGS) entry which is preliminary data.</text>
</comment>
<evidence type="ECO:0008006" key="5">
    <source>
        <dbReference type="Google" id="ProtNLM"/>
    </source>
</evidence>
<evidence type="ECO:0000313" key="4">
    <source>
        <dbReference type="Proteomes" id="UP000253094"/>
    </source>
</evidence>
<evidence type="ECO:0000256" key="1">
    <source>
        <dbReference type="SAM" id="MobiDB-lite"/>
    </source>
</evidence>
<reference evidence="3 4" key="1">
    <citation type="submission" date="2018-06" db="EMBL/GenBank/DDBJ databases">
        <title>Sphaerisporangium craniellae sp. nov., isolated from a marine sponge in the South China Sea.</title>
        <authorList>
            <person name="Li L."/>
        </authorList>
    </citation>
    <scope>NUCLEOTIDE SEQUENCE [LARGE SCALE GENOMIC DNA]</scope>
    <source>
        <strain evidence="3 4">CCTCC AA 208026</strain>
    </source>
</reference>
<evidence type="ECO:0000313" key="3">
    <source>
        <dbReference type="EMBL" id="RCG31745.1"/>
    </source>
</evidence>
<organism evidence="3 4">
    <name type="scientific">Sphaerisporangium album</name>
    <dbReference type="NCBI Taxonomy" id="509200"/>
    <lineage>
        <taxon>Bacteria</taxon>
        <taxon>Bacillati</taxon>
        <taxon>Actinomycetota</taxon>
        <taxon>Actinomycetes</taxon>
        <taxon>Streptosporangiales</taxon>
        <taxon>Streptosporangiaceae</taxon>
        <taxon>Sphaerisporangium</taxon>
    </lineage>
</organism>
<feature type="transmembrane region" description="Helical" evidence="2">
    <location>
        <begin position="69"/>
        <end position="87"/>
    </location>
</feature>
<keyword evidence="2" id="KW-0812">Transmembrane</keyword>
<dbReference type="Proteomes" id="UP000253094">
    <property type="component" value="Unassembled WGS sequence"/>
</dbReference>
<dbReference type="EMBL" id="QOIL01000004">
    <property type="protein sequence ID" value="RCG31745.1"/>
    <property type="molecule type" value="Genomic_DNA"/>
</dbReference>
<accession>A0A367FQ60</accession>
<keyword evidence="2" id="KW-1133">Transmembrane helix</keyword>
<feature type="compositionally biased region" description="Basic and acidic residues" evidence="1">
    <location>
        <begin position="1"/>
        <end position="18"/>
    </location>
</feature>